<dbReference type="SUPFAM" id="SSF49464">
    <property type="entry name" value="Carboxypeptidase regulatory domain-like"/>
    <property type="match status" value="1"/>
</dbReference>
<dbReference type="PROSITE" id="PS52016">
    <property type="entry name" value="TONB_DEPENDENT_REC_3"/>
    <property type="match status" value="1"/>
</dbReference>
<evidence type="ECO:0000259" key="9">
    <source>
        <dbReference type="Pfam" id="PF07715"/>
    </source>
</evidence>
<evidence type="ECO:0000256" key="6">
    <source>
        <dbReference type="ARBA" id="ARBA00023237"/>
    </source>
</evidence>
<keyword evidence="8" id="KW-0732">Signal</keyword>
<feature type="chain" id="PRO_5036885042" evidence="8">
    <location>
        <begin position="26"/>
        <end position="1076"/>
    </location>
</feature>
<proteinExistence type="inferred from homology"/>
<evidence type="ECO:0000256" key="8">
    <source>
        <dbReference type="SAM" id="SignalP"/>
    </source>
</evidence>
<dbReference type="InterPro" id="IPR012910">
    <property type="entry name" value="Plug_dom"/>
</dbReference>
<dbReference type="SUPFAM" id="SSF56935">
    <property type="entry name" value="Porins"/>
    <property type="match status" value="1"/>
</dbReference>
<keyword evidence="6 7" id="KW-0998">Cell outer membrane</keyword>
<feature type="domain" description="TonB-dependent receptor plug" evidence="9">
    <location>
        <begin position="145"/>
        <end position="253"/>
    </location>
</feature>
<evidence type="ECO:0000256" key="3">
    <source>
        <dbReference type="ARBA" id="ARBA00022452"/>
    </source>
</evidence>
<keyword evidence="4 7" id="KW-0812">Transmembrane</keyword>
<comment type="subcellular location">
    <subcellularLocation>
        <location evidence="1 7">Cell outer membrane</location>
        <topology evidence="1 7">Multi-pass membrane protein</topology>
    </subcellularLocation>
</comment>
<dbReference type="Pfam" id="PF07715">
    <property type="entry name" value="Plug"/>
    <property type="match status" value="1"/>
</dbReference>
<dbReference type="Gene3D" id="2.170.130.10">
    <property type="entry name" value="TonB-dependent receptor, plug domain"/>
    <property type="match status" value="1"/>
</dbReference>
<comment type="caution">
    <text evidence="10">The sequence shown here is derived from an EMBL/GenBank/DDBJ whole genome shotgun (WGS) entry which is preliminary data.</text>
</comment>
<dbReference type="Gene3D" id="2.60.40.1120">
    <property type="entry name" value="Carboxypeptidase-like, regulatory domain"/>
    <property type="match status" value="1"/>
</dbReference>
<dbReference type="InterPro" id="IPR008969">
    <property type="entry name" value="CarboxyPept-like_regulatory"/>
</dbReference>
<dbReference type="GO" id="GO:0009279">
    <property type="term" value="C:cell outer membrane"/>
    <property type="evidence" value="ECO:0007669"/>
    <property type="project" value="UniProtKB-SubCell"/>
</dbReference>
<keyword evidence="2 7" id="KW-0813">Transport</keyword>
<dbReference type="InterPro" id="IPR036942">
    <property type="entry name" value="Beta-barrel_TonB_sf"/>
</dbReference>
<dbReference type="InterPro" id="IPR039426">
    <property type="entry name" value="TonB-dep_rcpt-like"/>
</dbReference>
<organism evidence="10 11">
    <name type="scientific">Mucilaginibacter segetis</name>
    <dbReference type="NCBI Taxonomy" id="2793071"/>
    <lineage>
        <taxon>Bacteria</taxon>
        <taxon>Pseudomonadati</taxon>
        <taxon>Bacteroidota</taxon>
        <taxon>Sphingobacteriia</taxon>
        <taxon>Sphingobacteriales</taxon>
        <taxon>Sphingobacteriaceae</taxon>
        <taxon>Mucilaginibacter</taxon>
    </lineage>
</organism>
<name>A0A934UMH9_9SPHI</name>
<dbReference type="RefSeq" id="WP_200066210.1">
    <property type="nucleotide sequence ID" value="NZ_JAEHFW010000002.1"/>
</dbReference>
<dbReference type="Pfam" id="PF13715">
    <property type="entry name" value="CarbopepD_reg_2"/>
    <property type="match status" value="1"/>
</dbReference>
<comment type="similarity">
    <text evidence="7">Belongs to the TonB-dependent receptor family.</text>
</comment>
<sequence length="1076" mass="118748">MKNRHLQRSFKTCAILSAVSLLVTAGDTYAYSGAANSSWVNTSNLALHKPGAKQAKITGVVTDENNLPLPGVTVRVKGTTVAVVTDVKGNYTIETDGDATLEFSFVGYTTQEVALNGRTSLNVKLLPSSKDLNEVVVIGYGTRAQKDVTGAITSVKADKFENDNPASVNDILRGSVPGISVALNTSPKGGSVGDLQIRGRNSLSGSTNPLIVLDGVIYPGDLADINPNDIDRVDVLRDPSALAVYGAQSAGGVVAITTKKGKKGGSVITLNANMGVAQLLQNQKYYQGVDFLNWRADVQRSANSSNPYYYYSDPRSLPDGVTVDQFLNGATGDPVTVYLQRLGLFQNEIDNYMNGKVTDWSKLIFRNGLRQDYTASLSGRGDNVSYYFSGNFTKNQNLIQGGEYNDVRFRANLEGKAAKFLTIGLNAQYSVRDEGASGSSLSGQAIDRTEADWGQIINSSPYGDVYNEDGSLRRIDTDDSGLNQRNPFLGKQYNSNVNVQNVLFSTLYAKVDLPFGFKYTLNFSPQLESYRNFFFRPVANPNELSGGTGIRTMENRYRYNLDNILNWNKTFGVHTFDATFLLNKEKYQTWYTRASNTQFSPSDVLGYHSIGAGTLPVESSDDRIYNADALMGRLNYNLMGKYNVTFTARRDGFSPFGLKAPRQNYANGAVAWTFTDEKFFKTDFFKWLDYGKLRVGYGSNGNRLSSGTADPSLALAVIATNKYPTVTPGGVVVNNNTIYVRTLQNDELTWERTTGPNIGLDFAMLHNRLSGSIDVYNRKTTNLIVDRSELYVQGLADPSVLTNIGEVNNKGIEVLLQGKVMSSKNFNWNATGTFYLNRNKIVHLYGDYQTTDANGNTVTRENDDIGNGWFIGHDVNAVWDYKILGVWQTDEADEAAKYKAKPGDFKLQDMNGDFVFNNDDKVFLGSTSPKFTWSLRNEFNFLKNFDFSFMLVSSMGQLRQFNDAKNNPGSVGFGRTNSYVLPYWTPDNPINDYARLNSGSSGTTINVWRKASFVRVQTVSLGYTFSPQLIKHLGMSSAKLFVNATNAAVFSDWPLWDPQNNGPTPRYLAAGFNVTF</sequence>
<dbReference type="NCBIfam" id="TIGR04056">
    <property type="entry name" value="OMP_RagA_SusC"/>
    <property type="match status" value="1"/>
</dbReference>
<evidence type="ECO:0000313" key="10">
    <source>
        <dbReference type="EMBL" id="MBK0379658.1"/>
    </source>
</evidence>
<evidence type="ECO:0000256" key="4">
    <source>
        <dbReference type="ARBA" id="ARBA00022692"/>
    </source>
</evidence>
<evidence type="ECO:0000256" key="5">
    <source>
        <dbReference type="ARBA" id="ARBA00023136"/>
    </source>
</evidence>
<dbReference type="AlphaFoldDB" id="A0A934UMH9"/>
<dbReference type="Gene3D" id="2.40.170.20">
    <property type="entry name" value="TonB-dependent receptor, beta-barrel domain"/>
    <property type="match status" value="1"/>
</dbReference>
<accession>A0A934UMH9</accession>
<dbReference type="EMBL" id="JAEHFW010000002">
    <property type="protein sequence ID" value="MBK0379658.1"/>
    <property type="molecule type" value="Genomic_DNA"/>
</dbReference>
<keyword evidence="5 7" id="KW-0472">Membrane</keyword>
<protein>
    <submittedName>
        <fullName evidence="10">SusC/RagA family TonB-linked outer membrane protein</fullName>
    </submittedName>
</protein>
<dbReference type="InterPro" id="IPR037066">
    <property type="entry name" value="Plug_dom_sf"/>
</dbReference>
<evidence type="ECO:0000256" key="2">
    <source>
        <dbReference type="ARBA" id="ARBA00022448"/>
    </source>
</evidence>
<reference evidence="10" key="1">
    <citation type="submission" date="2020-12" db="EMBL/GenBank/DDBJ databases">
        <title>Bacterial novel species Mucilaginibacter sp. SD-g isolated from soil.</title>
        <authorList>
            <person name="Jung H.-Y."/>
        </authorList>
    </citation>
    <scope>NUCLEOTIDE SEQUENCE</scope>
    <source>
        <strain evidence="10">SD-g</strain>
    </source>
</reference>
<dbReference type="InterPro" id="IPR023996">
    <property type="entry name" value="TonB-dep_OMP_SusC/RagA"/>
</dbReference>
<evidence type="ECO:0000256" key="1">
    <source>
        <dbReference type="ARBA" id="ARBA00004571"/>
    </source>
</evidence>
<dbReference type="Proteomes" id="UP000613193">
    <property type="component" value="Unassembled WGS sequence"/>
</dbReference>
<evidence type="ECO:0000313" key="11">
    <source>
        <dbReference type="Proteomes" id="UP000613193"/>
    </source>
</evidence>
<keyword evidence="11" id="KW-1185">Reference proteome</keyword>
<evidence type="ECO:0000256" key="7">
    <source>
        <dbReference type="PROSITE-ProRule" id="PRU01360"/>
    </source>
</evidence>
<keyword evidence="3 7" id="KW-1134">Transmembrane beta strand</keyword>
<feature type="signal peptide" evidence="8">
    <location>
        <begin position="1"/>
        <end position="25"/>
    </location>
</feature>
<gene>
    <name evidence="10" type="ORF">I5M19_10085</name>
</gene>